<sequence length="143" mass="15956">MPPLCVNLIITIFFFLVSSPTSHGAGDEFYPICLEKTYDCGEQIQGIGYPFWGEDRPSLCGVQGFKLTCKGNAKHKVPVFQEALYAFWVTSMTLEELVNRGFGVAYHDMDYFQHCVTCYASGGECGTDTTTNQAICFFQGIWS</sequence>
<dbReference type="GO" id="GO:0004674">
    <property type="term" value="F:protein serine/threonine kinase activity"/>
    <property type="evidence" value="ECO:0007669"/>
    <property type="project" value="UniProtKB-EC"/>
</dbReference>
<comment type="caution">
    <text evidence="4">The sequence shown here is derived from an EMBL/GenBank/DDBJ whole genome shotgun (WGS) entry which is preliminary data.</text>
</comment>
<feature type="signal peptide" evidence="2">
    <location>
        <begin position="1"/>
        <end position="24"/>
    </location>
</feature>
<evidence type="ECO:0000313" key="5">
    <source>
        <dbReference type="Proteomes" id="UP000593564"/>
    </source>
</evidence>
<dbReference type="PANTHER" id="PTHR33138">
    <property type="entry name" value="OS01G0690200 PROTEIN"/>
    <property type="match status" value="1"/>
</dbReference>
<evidence type="ECO:0000313" key="4">
    <source>
        <dbReference type="EMBL" id="KAF5934506.1"/>
    </source>
</evidence>
<dbReference type="AlphaFoldDB" id="A0A7J7G5E8"/>
<keyword evidence="5" id="KW-1185">Reference proteome</keyword>
<proteinExistence type="predicted"/>
<name>A0A7J7G5E8_CAMSI</name>
<dbReference type="EMBL" id="JACBKZ010000014">
    <property type="protein sequence ID" value="KAF5934506.1"/>
    <property type="molecule type" value="Genomic_DNA"/>
</dbReference>
<feature type="chain" id="PRO_5029836417" description="Wall-associated receptor kinase C-terminal domain-containing protein" evidence="2">
    <location>
        <begin position="25"/>
        <end position="143"/>
    </location>
</feature>
<gene>
    <name evidence="4" type="ORF">HYC85_030677</name>
</gene>
<organism evidence="4 5">
    <name type="scientific">Camellia sinensis</name>
    <name type="common">Tea plant</name>
    <name type="synonym">Thea sinensis</name>
    <dbReference type="NCBI Taxonomy" id="4442"/>
    <lineage>
        <taxon>Eukaryota</taxon>
        <taxon>Viridiplantae</taxon>
        <taxon>Streptophyta</taxon>
        <taxon>Embryophyta</taxon>
        <taxon>Tracheophyta</taxon>
        <taxon>Spermatophyta</taxon>
        <taxon>Magnoliopsida</taxon>
        <taxon>eudicotyledons</taxon>
        <taxon>Gunneridae</taxon>
        <taxon>Pentapetalae</taxon>
        <taxon>asterids</taxon>
        <taxon>Ericales</taxon>
        <taxon>Theaceae</taxon>
        <taxon>Camellia</taxon>
    </lineage>
</organism>
<feature type="domain" description="Wall-associated receptor kinase C-terminal" evidence="3">
    <location>
        <begin position="72"/>
        <end position="139"/>
    </location>
</feature>
<keyword evidence="1" id="KW-0325">Glycoprotein</keyword>
<keyword evidence="2" id="KW-0732">Signal</keyword>
<evidence type="ECO:0000256" key="2">
    <source>
        <dbReference type="SAM" id="SignalP"/>
    </source>
</evidence>
<dbReference type="PANTHER" id="PTHR33138:SF1">
    <property type="entry name" value="OS01G0113900 PROTEIN"/>
    <property type="match status" value="1"/>
</dbReference>
<dbReference type="InterPro" id="IPR032872">
    <property type="entry name" value="WAK_assoc_C"/>
</dbReference>
<dbReference type="Pfam" id="PF14380">
    <property type="entry name" value="WAK_assoc"/>
    <property type="match status" value="1"/>
</dbReference>
<reference evidence="4 5" key="2">
    <citation type="submission" date="2020-07" db="EMBL/GenBank/DDBJ databases">
        <title>Genome assembly of wild tea tree DASZ reveals pedigree and selection history of tea varieties.</title>
        <authorList>
            <person name="Zhang W."/>
        </authorList>
    </citation>
    <scope>NUCLEOTIDE SEQUENCE [LARGE SCALE GENOMIC DNA]</scope>
    <source>
        <strain evidence="5">cv. G240</strain>
        <tissue evidence="4">Leaf</tissue>
    </source>
</reference>
<dbReference type="Proteomes" id="UP000593564">
    <property type="component" value="Unassembled WGS sequence"/>
</dbReference>
<reference evidence="5" key="1">
    <citation type="journal article" date="2020" name="Nat. Commun.">
        <title>Genome assembly of wild tea tree DASZ reveals pedigree and selection history of tea varieties.</title>
        <authorList>
            <person name="Zhang W."/>
            <person name="Zhang Y."/>
            <person name="Qiu H."/>
            <person name="Guo Y."/>
            <person name="Wan H."/>
            <person name="Zhang X."/>
            <person name="Scossa F."/>
            <person name="Alseekh S."/>
            <person name="Zhang Q."/>
            <person name="Wang P."/>
            <person name="Xu L."/>
            <person name="Schmidt M.H."/>
            <person name="Jia X."/>
            <person name="Li D."/>
            <person name="Zhu A."/>
            <person name="Guo F."/>
            <person name="Chen W."/>
            <person name="Ni D."/>
            <person name="Usadel B."/>
            <person name="Fernie A.R."/>
            <person name="Wen W."/>
        </authorList>
    </citation>
    <scope>NUCLEOTIDE SEQUENCE [LARGE SCALE GENOMIC DNA]</scope>
    <source>
        <strain evidence="5">cv. G240</strain>
    </source>
</reference>
<accession>A0A7J7G5E8</accession>
<protein>
    <recommendedName>
        <fullName evidence="3">Wall-associated receptor kinase C-terminal domain-containing protein</fullName>
    </recommendedName>
</protein>
<dbReference type="GO" id="GO:0016020">
    <property type="term" value="C:membrane"/>
    <property type="evidence" value="ECO:0007669"/>
    <property type="project" value="UniProtKB-SubCell"/>
</dbReference>
<evidence type="ECO:0000259" key="3">
    <source>
        <dbReference type="Pfam" id="PF14380"/>
    </source>
</evidence>
<dbReference type="GO" id="GO:0030247">
    <property type="term" value="F:polysaccharide binding"/>
    <property type="evidence" value="ECO:0007669"/>
    <property type="project" value="InterPro"/>
</dbReference>
<evidence type="ECO:0000256" key="1">
    <source>
        <dbReference type="ARBA" id="ARBA00023180"/>
    </source>
</evidence>